<accession>A0ACC1Q7T0</accession>
<comment type="caution">
    <text evidence="1">The sequence shown here is derived from an EMBL/GenBank/DDBJ whole genome shotgun (WGS) entry which is preliminary data.</text>
</comment>
<name>A0ACC1Q7T0_9APHY</name>
<evidence type="ECO:0000313" key="1">
    <source>
        <dbReference type="EMBL" id="KAJ3013612.1"/>
    </source>
</evidence>
<proteinExistence type="predicted"/>
<evidence type="ECO:0000313" key="2">
    <source>
        <dbReference type="Proteomes" id="UP001144978"/>
    </source>
</evidence>
<organism evidence="1 2">
    <name type="scientific">Trametes sanguinea</name>
    <dbReference type="NCBI Taxonomy" id="158606"/>
    <lineage>
        <taxon>Eukaryota</taxon>
        <taxon>Fungi</taxon>
        <taxon>Dikarya</taxon>
        <taxon>Basidiomycota</taxon>
        <taxon>Agaricomycotina</taxon>
        <taxon>Agaricomycetes</taxon>
        <taxon>Polyporales</taxon>
        <taxon>Polyporaceae</taxon>
        <taxon>Trametes</taxon>
    </lineage>
</organism>
<dbReference type="EMBL" id="JANSHE010000259">
    <property type="protein sequence ID" value="KAJ3013612.1"/>
    <property type="molecule type" value="Genomic_DNA"/>
</dbReference>
<dbReference type="Proteomes" id="UP001144978">
    <property type="component" value="Unassembled WGS sequence"/>
</dbReference>
<gene>
    <name evidence="1" type="ORF">NUW54_g1540</name>
</gene>
<keyword evidence="2" id="KW-1185">Reference proteome</keyword>
<reference evidence="1" key="1">
    <citation type="submission" date="2022-08" db="EMBL/GenBank/DDBJ databases">
        <title>Genome Sequence of Pycnoporus sanguineus.</title>
        <authorList>
            <person name="Buettner E."/>
        </authorList>
    </citation>
    <scope>NUCLEOTIDE SEQUENCE</scope>
    <source>
        <strain evidence="1">CG-C14</strain>
    </source>
</reference>
<sequence length="432" mass="47302">MSPTPRSSSGSSTNPLAALFDIPALDNTYGALMIGTYGGILLFGITAHQAYRYFNIYPNDPWILKGLVIAVVLAEAFTAIISMHICYHSLVQDYLNPVALQYSDWTINVFPLMTSVTMVLSQSFFARRIWLVAPRFRPVVVLAGILSLSEMGLASMWFTGFLAASTAKAFHSPTYDDFGHWQWLVSVGSTMAVSADTLLTIALIIVLRKSRTGIKRTDSMISRMILYSVNTGLLTGIFNLLTMVFSYTETTNLIWVGFGITGAKCTPLSLLPSVDCALTVPPTSLWNHAPCRVSGPDYMQFHDLMCLLIDRPQSELAPISCGARRRTIQRHLALWHQRGPGPVIPLERHGRKNQRRVPAPIQVERSTDDHNSNDSVVELKPTDFGAKVGCTSSPSGTTVPVSLSMPTPTATVYSSLGVGKRMGDEGQKALPM</sequence>
<protein>
    <submittedName>
        <fullName evidence="1">Uncharacterized protein</fullName>
    </submittedName>
</protein>